<dbReference type="CDD" id="cd00037">
    <property type="entry name" value="CLECT"/>
    <property type="match status" value="1"/>
</dbReference>
<evidence type="ECO:0000259" key="3">
    <source>
        <dbReference type="PROSITE" id="PS50041"/>
    </source>
</evidence>
<proteinExistence type="predicted"/>
<dbReference type="InterPro" id="IPR050111">
    <property type="entry name" value="C-type_lectin/snaclec_domain"/>
</dbReference>
<dbReference type="InterPro" id="IPR016187">
    <property type="entry name" value="CTDL_fold"/>
</dbReference>
<feature type="compositionally biased region" description="Polar residues" evidence="1">
    <location>
        <begin position="155"/>
        <end position="180"/>
    </location>
</feature>
<feature type="signal peptide" evidence="2">
    <location>
        <begin position="1"/>
        <end position="19"/>
    </location>
</feature>
<dbReference type="PANTHER" id="PTHR22803">
    <property type="entry name" value="MANNOSE, PHOSPHOLIPASE, LECTIN RECEPTOR RELATED"/>
    <property type="match status" value="1"/>
</dbReference>
<dbReference type="InterPro" id="IPR016186">
    <property type="entry name" value="C-type_lectin-like/link_sf"/>
</dbReference>
<dbReference type="EMBL" id="JBGFUD010000176">
    <property type="protein sequence ID" value="MFH4973899.1"/>
    <property type="molecule type" value="Genomic_DNA"/>
</dbReference>
<dbReference type="Gene3D" id="3.10.100.10">
    <property type="entry name" value="Mannose-Binding Protein A, subunit A"/>
    <property type="match status" value="1"/>
</dbReference>
<keyword evidence="2" id="KW-0732">Signal</keyword>
<sequence length="180" mass="20239">MVFLSCVILLASLIQVIISSPCDPEWKFSSLTRMCYRFYPVEVGWPSAEFGCYFKQAHLLSIHSSEDLQNAMGMARGAKSIWIGAAQFGRARQYTYSDHTPFDFENWPMGNRPPYNAGRKCIKLDVKTGEWSKSCCKVPSSYICVKNPNPKPDTNRVSQTNGQRWGSKSGGASSTDEFRV</sequence>
<evidence type="ECO:0000256" key="2">
    <source>
        <dbReference type="SAM" id="SignalP"/>
    </source>
</evidence>
<evidence type="ECO:0000313" key="4">
    <source>
        <dbReference type="EMBL" id="MFH4973899.1"/>
    </source>
</evidence>
<feature type="domain" description="C-type lectin" evidence="3">
    <location>
        <begin position="31"/>
        <end position="145"/>
    </location>
</feature>
<accession>A0ABD6E6W6</accession>
<organism evidence="4 5">
    <name type="scientific">Gnathostoma spinigerum</name>
    <dbReference type="NCBI Taxonomy" id="75299"/>
    <lineage>
        <taxon>Eukaryota</taxon>
        <taxon>Metazoa</taxon>
        <taxon>Ecdysozoa</taxon>
        <taxon>Nematoda</taxon>
        <taxon>Chromadorea</taxon>
        <taxon>Rhabditida</taxon>
        <taxon>Spirurina</taxon>
        <taxon>Gnathostomatomorpha</taxon>
        <taxon>Gnathostomatoidea</taxon>
        <taxon>Gnathostomatidae</taxon>
        <taxon>Gnathostoma</taxon>
    </lineage>
</organism>
<feature type="region of interest" description="Disordered" evidence="1">
    <location>
        <begin position="148"/>
        <end position="180"/>
    </location>
</feature>
<keyword evidence="5" id="KW-1185">Reference proteome</keyword>
<evidence type="ECO:0000256" key="1">
    <source>
        <dbReference type="SAM" id="MobiDB-lite"/>
    </source>
</evidence>
<name>A0ABD6E6W6_9BILA</name>
<dbReference type="PROSITE" id="PS50041">
    <property type="entry name" value="C_TYPE_LECTIN_2"/>
    <property type="match status" value="1"/>
</dbReference>
<feature type="chain" id="PRO_5044813965" description="C-type lectin domain-containing protein" evidence="2">
    <location>
        <begin position="20"/>
        <end position="180"/>
    </location>
</feature>
<dbReference type="InterPro" id="IPR001304">
    <property type="entry name" value="C-type_lectin-like"/>
</dbReference>
<protein>
    <recommendedName>
        <fullName evidence="3">C-type lectin domain-containing protein</fullName>
    </recommendedName>
</protein>
<dbReference type="Proteomes" id="UP001608902">
    <property type="component" value="Unassembled WGS sequence"/>
</dbReference>
<reference evidence="4 5" key="1">
    <citation type="submission" date="2024-08" db="EMBL/GenBank/DDBJ databases">
        <title>Gnathostoma spinigerum genome.</title>
        <authorList>
            <person name="Gonzalez-Bertolin B."/>
            <person name="Monzon S."/>
            <person name="Zaballos A."/>
            <person name="Jimenez P."/>
            <person name="Dekumyoy P."/>
            <person name="Varona S."/>
            <person name="Cuesta I."/>
            <person name="Sumanam S."/>
            <person name="Adisakwattana P."/>
            <person name="Gasser R.B."/>
            <person name="Hernandez-Gonzalez A."/>
            <person name="Young N.D."/>
            <person name="Perteguer M.J."/>
        </authorList>
    </citation>
    <scope>NUCLEOTIDE SEQUENCE [LARGE SCALE GENOMIC DNA]</scope>
    <source>
        <strain evidence="4">AL3</strain>
        <tissue evidence="4">Liver</tissue>
    </source>
</reference>
<dbReference type="SMART" id="SM00034">
    <property type="entry name" value="CLECT"/>
    <property type="match status" value="1"/>
</dbReference>
<comment type="caution">
    <text evidence="4">The sequence shown here is derived from an EMBL/GenBank/DDBJ whole genome shotgun (WGS) entry which is preliminary data.</text>
</comment>
<dbReference type="Pfam" id="PF00059">
    <property type="entry name" value="Lectin_C"/>
    <property type="match status" value="1"/>
</dbReference>
<evidence type="ECO:0000313" key="5">
    <source>
        <dbReference type="Proteomes" id="UP001608902"/>
    </source>
</evidence>
<gene>
    <name evidence="4" type="ORF">AB6A40_000608</name>
</gene>
<dbReference type="AlphaFoldDB" id="A0ABD6E6W6"/>
<dbReference type="SUPFAM" id="SSF56436">
    <property type="entry name" value="C-type lectin-like"/>
    <property type="match status" value="1"/>
</dbReference>